<feature type="compositionally biased region" description="Basic and acidic residues" evidence="11">
    <location>
        <begin position="545"/>
        <end position="555"/>
    </location>
</feature>
<evidence type="ECO:0000256" key="11">
    <source>
        <dbReference type="SAM" id="MobiDB-lite"/>
    </source>
</evidence>
<feature type="compositionally biased region" description="Polar residues" evidence="11">
    <location>
        <begin position="607"/>
        <end position="617"/>
    </location>
</feature>
<dbReference type="Pfam" id="PF07714">
    <property type="entry name" value="PK_Tyr_Ser-Thr"/>
    <property type="match status" value="1"/>
</dbReference>
<evidence type="ECO:0000256" key="4">
    <source>
        <dbReference type="ARBA" id="ARBA00022741"/>
    </source>
</evidence>
<dbReference type="InterPro" id="IPR055175">
    <property type="entry name" value="ACK/TNK-like_SAM"/>
</dbReference>
<feature type="compositionally biased region" description="Basic residues" evidence="11">
    <location>
        <begin position="71"/>
        <end position="80"/>
    </location>
</feature>
<organism evidence="14 15">
    <name type="scientific">Stylophora pistillata</name>
    <name type="common">Smooth cauliflower coral</name>
    <dbReference type="NCBI Taxonomy" id="50429"/>
    <lineage>
        <taxon>Eukaryota</taxon>
        <taxon>Metazoa</taxon>
        <taxon>Cnidaria</taxon>
        <taxon>Anthozoa</taxon>
        <taxon>Hexacorallia</taxon>
        <taxon>Scleractinia</taxon>
        <taxon>Astrocoeniina</taxon>
        <taxon>Pocilloporidae</taxon>
        <taxon>Stylophora</taxon>
    </lineage>
</organism>
<dbReference type="Gene3D" id="3.30.200.20">
    <property type="entry name" value="Phosphorylase Kinase, domain 1"/>
    <property type="match status" value="1"/>
</dbReference>
<feature type="region of interest" description="Disordered" evidence="11">
    <location>
        <begin position="739"/>
        <end position="799"/>
    </location>
</feature>
<reference evidence="15" key="1">
    <citation type="journal article" date="2017" name="bioRxiv">
        <title>Comparative analysis of the genomes of Stylophora pistillata and Acropora digitifera provides evidence for extensive differences between species of corals.</title>
        <authorList>
            <person name="Voolstra C.R."/>
            <person name="Li Y."/>
            <person name="Liew Y.J."/>
            <person name="Baumgarten S."/>
            <person name="Zoccola D."/>
            <person name="Flot J.-F."/>
            <person name="Tambutte S."/>
            <person name="Allemand D."/>
            <person name="Aranda M."/>
        </authorList>
    </citation>
    <scope>NUCLEOTIDE SEQUENCE [LARGE SCALE GENOMIC DNA]</scope>
</reference>
<dbReference type="GO" id="GO:0004674">
    <property type="term" value="F:protein serine/threonine kinase activity"/>
    <property type="evidence" value="ECO:0007669"/>
    <property type="project" value="UniProtKB-EC"/>
</dbReference>
<dbReference type="InterPro" id="IPR000719">
    <property type="entry name" value="Prot_kinase_dom"/>
</dbReference>
<dbReference type="Pfam" id="PF00018">
    <property type="entry name" value="SH3_1"/>
    <property type="match status" value="1"/>
</dbReference>
<dbReference type="PROSITE" id="PS00107">
    <property type="entry name" value="PROTEIN_KINASE_ATP"/>
    <property type="match status" value="1"/>
</dbReference>
<protein>
    <recommendedName>
        <fullName evidence="1">non-specific protein-tyrosine kinase</fullName>
        <ecNumber evidence="1">2.7.10.2</ecNumber>
    </recommendedName>
</protein>
<name>A0A2B4RIC6_STYPI</name>
<dbReference type="OrthoDB" id="635774at2759"/>
<feature type="region of interest" description="Disordered" evidence="11">
    <location>
        <begin position="71"/>
        <end position="93"/>
    </location>
</feature>
<dbReference type="InterPro" id="IPR036028">
    <property type="entry name" value="SH3-like_dom_sf"/>
</dbReference>
<keyword evidence="5 14" id="KW-0418">Kinase</keyword>
<comment type="catalytic activity">
    <reaction evidence="8">
        <text>L-threonyl-[protein] + ATP = O-phospho-L-threonyl-[protein] + ADP + H(+)</text>
        <dbReference type="Rhea" id="RHEA:46608"/>
        <dbReference type="Rhea" id="RHEA-COMP:11060"/>
        <dbReference type="Rhea" id="RHEA-COMP:11605"/>
        <dbReference type="ChEBI" id="CHEBI:15378"/>
        <dbReference type="ChEBI" id="CHEBI:30013"/>
        <dbReference type="ChEBI" id="CHEBI:30616"/>
        <dbReference type="ChEBI" id="CHEBI:61977"/>
        <dbReference type="ChEBI" id="CHEBI:456216"/>
        <dbReference type="EC" id="2.7.11.1"/>
    </reaction>
</comment>
<feature type="compositionally biased region" description="Polar residues" evidence="11">
    <location>
        <begin position="587"/>
        <end position="598"/>
    </location>
</feature>
<dbReference type="Gene3D" id="1.10.150.50">
    <property type="entry name" value="Transcription Factor, Ets-1"/>
    <property type="match status" value="1"/>
</dbReference>
<keyword evidence="2 9" id="KW-0728">SH3 domain</keyword>
<sequence length="1219" mass="136384">MDNTEEAKVKALLQDIQLEQYYRQIHGKLHVTRLSHFDHVTEEDLDDLGMAKPEQRRLFEALKKAKKKSLFSSFRRKKSKKSESQTGSPPERTSCYGVAGNSLTCVITEQSISLYEMLGNGAFGYVRRGLWTKNSHKKVDVAVKCLKAYNDQAFQQMQMEFIKEANAMSLLDHPHLIRLHGVVLSAPMMLVTELAPLGCLLARLRDEPHNFTISGLSDFVVQIASGMAYLESHRFVHRDLAARNLLLESYEKVKVGDFGMMRVLSDDDDHYTMHPSGKIPFAWCPQEVLKFRKFSHASDVWAFGITVLELFSYGIEPWPGLNGAEILDKVDLPSCERPKRPEHCPPEIYNILVLLCWSHEPHQRARFNMLKKLVDEAHPINVAAVLPYESKGQQNLSFQKGDIITLLEASPDVSWWKGQNMRTRKVGMFPSELVESGMRRAVLPVNTRTSPKPRSNTKKRSKQCNQLPNCDCGSEHIYETPIFIYSSDSFKTGSSVGTTFSGRSVESDLASLTDVDSGYSSYSFGENSSLQRKTKVSAFYENASIRKQDTQDTSHELMSPASGPVSSPIPIPRQSRGELRFARRQNDTSSTPLSSTGQKYPFDLNFPSPQLSGSETVAPSPDPPKTSASLPISPVTELQENSPRLSKTVSPLPSKKSHRDSGIEETIALEMLTVLKGAGENESCVRPLTKEDEEESIYEELIGPFVAVPSNPKGSGVTIASSGKPLTAHKKHSYENYALPLKQERSSRQDLAKDQSSNDADGSRYNSAYGVQSDQKLRDNRSYTRPTQQNYDNHKLNGAGVVSSDEGCYDNHKLRNSSNATRQPTDACHDKLRINGKESKSAMSELLKEHQRPQSLKPCYENVELQTGKHKVNNGMPSQKSATSEERSNNSSLTSQQMSYMYECMTPKSLQKEDLTQDCKKQGTTDSIYENCEIFDNTTAKFEMDVGGMIIPRSKQQNDSNSRKLCYSLPTNCHCVGVVPGDPQGLLHMILEKRSQPLLTRVGSADAIRVNAWKDYPLSTGDLRDSRDHLDLQGHPVPPLRWKRLARMRRTLSFTCCSNNQWEITVSPELASVMSKRLKETVVCSRKGASSVNGHHSEALETGKSCLPPRADQKYEAITKVRNSYNNAYENVLPRESLSEETSPPELPPKLQRSNKKASLISTTRITKALHYENVNVVNGFGAVSQIEDDSSPPPLPRKLSKTNPTPIIPRRVDLEQQG</sequence>
<dbReference type="PROSITE" id="PS50011">
    <property type="entry name" value="PROTEIN_KINASE_DOM"/>
    <property type="match status" value="1"/>
</dbReference>
<dbReference type="EC" id="2.7.10.2" evidence="1"/>
<evidence type="ECO:0000256" key="8">
    <source>
        <dbReference type="ARBA" id="ARBA00047899"/>
    </source>
</evidence>
<evidence type="ECO:0000256" key="10">
    <source>
        <dbReference type="PROSITE-ProRule" id="PRU10141"/>
    </source>
</evidence>
<feature type="compositionally biased region" description="Basic and acidic residues" evidence="11">
    <location>
        <begin position="575"/>
        <end position="586"/>
    </location>
</feature>
<feature type="region of interest" description="Disordered" evidence="11">
    <location>
        <begin position="545"/>
        <end position="660"/>
    </location>
</feature>
<dbReference type="GO" id="GO:0004715">
    <property type="term" value="F:non-membrane spanning protein tyrosine kinase activity"/>
    <property type="evidence" value="ECO:0007669"/>
    <property type="project" value="UniProtKB-EC"/>
</dbReference>
<dbReference type="GO" id="GO:0005524">
    <property type="term" value="F:ATP binding"/>
    <property type="evidence" value="ECO:0007669"/>
    <property type="project" value="UniProtKB-UniRule"/>
</dbReference>
<dbReference type="STRING" id="50429.A0A2B4RIC6"/>
<dbReference type="InterPro" id="IPR001245">
    <property type="entry name" value="Ser-Thr/Tyr_kinase_cat_dom"/>
</dbReference>
<dbReference type="EMBL" id="LSMT01000573">
    <property type="protein sequence ID" value="PFX16128.1"/>
    <property type="molecule type" value="Genomic_DNA"/>
</dbReference>
<feature type="region of interest" description="Disordered" evidence="11">
    <location>
        <begin position="1135"/>
        <end position="1156"/>
    </location>
</feature>
<dbReference type="PANTHER" id="PTHR24418">
    <property type="entry name" value="TYROSINE-PROTEIN KINASE"/>
    <property type="match status" value="1"/>
</dbReference>
<evidence type="ECO:0000259" key="13">
    <source>
        <dbReference type="PROSITE" id="PS50011"/>
    </source>
</evidence>
<dbReference type="InterPro" id="IPR017441">
    <property type="entry name" value="Protein_kinase_ATP_BS"/>
</dbReference>
<gene>
    <name evidence="14" type="primary">TNK2</name>
    <name evidence="14" type="ORF">AWC38_SpisGene19614</name>
</gene>
<evidence type="ECO:0000256" key="9">
    <source>
        <dbReference type="PROSITE-ProRule" id="PRU00192"/>
    </source>
</evidence>
<feature type="compositionally biased region" description="Polar residues" evidence="11">
    <location>
        <begin position="626"/>
        <end position="651"/>
    </location>
</feature>
<dbReference type="SMART" id="SM00219">
    <property type="entry name" value="TyrKc"/>
    <property type="match status" value="1"/>
</dbReference>
<feature type="compositionally biased region" description="Low complexity" evidence="11">
    <location>
        <begin position="1135"/>
        <end position="1144"/>
    </location>
</feature>
<dbReference type="Gene3D" id="1.10.510.10">
    <property type="entry name" value="Transferase(Phosphotransferase) domain 1"/>
    <property type="match status" value="1"/>
</dbReference>
<keyword evidence="6 10" id="KW-0067">ATP-binding</keyword>
<dbReference type="InterPro" id="IPR008266">
    <property type="entry name" value="Tyr_kinase_AS"/>
</dbReference>
<dbReference type="SMART" id="SM00326">
    <property type="entry name" value="SH3"/>
    <property type="match status" value="1"/>
</dbReference>
<comment type="caution">
    <text evidence="14">The sequence shown here is derived from an EMBL/GenBank/DDBJ whole genome shotgun (WGS) entry which is preliminary data.</text>
</comment>
<dbReference type="AlphaFoldDB" id="A0A2B4RIC6"/>
<evidence type="ECO:0000256" key="3">
    <source>
        <dbReference type="ARBA" id="ARBA00022679"/>
    </source>
</evidence>
<dbReference type="InterPro" id="IPR020635">
    <property type="entry name" value="Tyr_kinase_cat_dom"/>
</dbReference>
<dbReference type="InterPro" id="IPR011009">
    <property type="entry name" value="Kinase-like_dom_sf"/>
</dbReference>
<dbReference type="SUPFAM" id="SSF50044">
    <property type="entry name" value="SH3-domain"/>
    <property type="match status" value="1"/>
</dbReference>
<dbReference type="PROSITE" id="PS50002">
    <property type="entry name" value="SH3"/>
    <property type="match status" value="1"/>
</dbReference>
<keyword evidence="3" id="KW-0808">Transferase</keyword>
<evidence type="ECO:0000256" key="5">
    <source>
        <dbReference type="ARBA" id="ARBA00022777"/>
    </source>
</evidence>
<feature type="region of interest" description="Disordered" evidence="11">
    <location>
        <begin position="445"/>
        <end position="465"/>
    </location>
</feature>
<feature type="binding site" evidence="10">
    <location>
        <position position="144"/>
    </location>
    <ligand>
        <name>ATP</name>
        <dbReference type="ChEBI" id="CHEBI:30616"/>
    </ligand>
</feature>
<dbReference type="Pfam" id="PF22931">
    <property type="entry name" value="SAM_TNK"/>
    <property type="match status" value="1"/>
</dbReference>
<dbReference type="SUPFAM" id="SSF56112">
    <property type="entry name" value="Protein kinase-like (PK-like)"/>
    <property type="match status" value="1"/>
</dbReference>
<dbReference type="InterPro" id="IPR050198">
    <property type="entry name" value="Non-receptor_tyrosine_kinases"/>
</dbReference>
<feature type="region of interest" description="Disordered" evidence="11">
    <location>
        <begin position="867"/>
        <end position="894"/>
    </location>
</feature>
<evidence type="ECO:0000313" key="14">
    <source>
        <dbReference type="EMBL" id="PFX16128.1"/>
    </source>
</evidence>
<evidence type="ECO:0000256" key="1">
    <source>
        <dbReference type="ARBA" id="ARBA00011903"/>
    </source>
</evidence>
<evidence type="ECO:0000313" key="15">
    <source>
        <dbReference type="Proteomes" id="UP000225706"/>
    </source>
</evidence>
<dbReference type="PRINTS" id="PR00109">
    <property type="entry name" value="TYRKINASE"/>
</dbReference>
<dbReference type="PROSITE" id="PS00109">
    <property type="entry name" value="PROTEIN_KINASE_TYR"/>
    <property type="match status" value="1"/>
</dbReference>
<dbReference type="FunFam" id="1.10.510.10:FF:000521">
    <property type="entry name" value="Tyrosine-protein kinase pr2"/>
    <property type="match status" value="1"/>
</dbReference>
<feature type="compositionally biased region" description="Polar residues" evidence="11">
    <location>
        <begin position="754"/>
        <end position="774"/>
    </location>
</feature>
<accession>A0A2B4RIC6</accession>
<dbReference type="InterPro" id="IPR001452">
    <property type="entry name" value="SH3_domain"/>
</dbReference>
<proteinExistence type="predicted"/>
<keyword evidence="4 10" id="KW-0547">Nucleotide-binding</keyword>
<feature type="compositionally biased region" description="Basic and acidic residues" evidence="11">
    <location>
        <begin position="742"/>
        <end position="753"/>
    </location>
</feature>
<evidence type="ECO:0000259" key="12">
    <source>
        <dbReference type="PROSITE" id="PS50002"/>
    </source>
</evidence>
<dbReference type="CDD" id="cd09539">
    <property type="entry name" value="SAM_TNK-like"/>
    <property type="match status" value="1"/>
</dbReference>
<evidence type="ECO:0000256" key="7">
    <source>
        <dbReference type="ARBA" id="ARBA00023137"/>
    </source>
</evidence>
<feature type="region of interest" description="Disordered" evidence="11">
    <location>
        <begin position="1185"/>
        <end position="1219"/>
    </location>
</feature>
<keyword evidence="15" id="KW-1185">Reference proteome</keyword>
<keyword evidence="7" id="KW-0829">Tyrosine-protein kinase</keyword>
<dbReference type="InterPro" id="IPR013761">
    <property type="entry name" value="SAM/pointed_sf"/>
</dbReference>
<evidence type="ECO:0000256" key="6">
    <source>
        <dbReference type="ARBA" id="ARBA00022840"/>
    </source>
</evidence>
<dbReference type="Proteomes" id="UP000225706">
    <property type="component" value="Unassembled WGS sequence"/>
</dbReference>
<feature type="domain" description="SH3" evidence="12">
    <location>
        <begin position="377"/>
        <end position="439"/>
    </location>
</feature>
<evidence type="ECO:0000256" key="2">
    <source>
        <dbReference type="ARBA" id="ARBA00022443"/>
    </source>
</evidence>
<feature type="domain" description="Protein kinase" evidence="13">
    <location>
        <begin position="112"/>
        <end position="381"/>
    </location>
</feature>
<dbReference type="Gene3D" id="2.30.30.40">
    <property type="entry name" value="SH3 Domains"/>
    <property type="match status" value="1"/>
</dbReference>
<dbReference type="InterPro" id="IPR049587">
    <property type="entry name" value="TNK-like_SAM"/>
</dbReference>